<keyword evidence="3" id="KW-1005">Bacterial flagellum biogenesis</keyword>
<dbReference type="RefSeq" id="WP_188861634.1">
    <property type="nucleotide sequence ID" value="NZ_BMLT01000008.1"/>
</dbReference>
<evidence type="ECO:0000256" key="4">
    <source>
        <dbReference type="ARBA" id="ARBA00023186"/>
    </source>
</evidence>
<gene>
    <name evidence="7" type="ORF">GCM10011348_32290</name>
</gene>
<protein>
    <recommendedName>
        <fullName evidence="5">Flagellar protein FliT</fullName>
    </recommendedName>
</protein>
<keyword evidence="4" id="KW-0143">Chaperone</keyword>
<dbReference type="InterPro" id="IPR008622">
    <property type="entry name" value="FliT"/>
</dbReference>
<feature type="coiled-coil region" evidence="6">
    <location>
        <begin position="1"/>
        <end position="28"/>
    </location>
</feature>
<comment type="subcellular location">
    <subcellularLocation>
        <location evidence="1">Cytoplasm</location>
        <location evidence="1">Cytosol</location>
    </subcellularLocation>
</comment>
<evidence type="ECO:0000256" key="3">
    <source>
        <dbReference type="ARBA" id="ARBA00022795"/>
    </source>
</evidence>
<keyword evidence="6" id="KW-0175">Coiled coil</keyword>
<evidence type="ECO:0000256" key="1">
    <source>
        <dbReference type="ARBA" id="ARBA00004514"/>
    </source>
</evidence>
<evidence type="ECO:0000256" key="5">
    <source>
        <dbReference type="ARBA" id="ARBA00093797"/>
    </source>
</evidence>
<reference evidence="7 8" key="1">
    <citation type="journal article" date="2014" name="Int. J. Syst. Evol. Microbiol.">
        <title>Complete genome sequence of Corynebacterium casei LMG S-19264T (=DSM 44701T), isolated from a smear-ripened cheese.</title>
        <authorList>
            <consortium name="US DOE Joint Genome Institute (JGI-PGF)"/>
            <person name="Walter F."/>
            <person name="Albersmeier A."/>
            <person name="Kalinowski J."/>
            <person name="Ruckert C."/>
        </authorList>
    </citation>
    <scope>NUCLEOTIDE SEQUENCE [LARGE SCALE GENOMIC DNA]</scope>
    <source>
        <strain evidence="7 8">CGMCC 1.7286</strain>
    </source>
</reference>
<accession>A0A917ZKE4</accession>
<evidence type="ECO:0000313" key="7">
    <source>
        <dbReference type="EMBL" id="GGO84926.1"/>
    </source>
</evidence>
<dbReference type="Gene3D" id="1.20.58.380">
    <property type="entry name" value="Flagellar protein flit"/>
    <property type="match status" value="1"/>
</dbReference>
<organism evidence="7 8">
    <name type="scientific">Marinobacterium nitratireducens</name>
    <dbReference type="NCBI Taxonomy" id="518897"/>
    <lineage>
        <taxon>Bacteria</taxon>
        <taxon>Pseudomonadati</taxon>
        <taxon>Pseudomonadota</taxon>
        <taxon>Gammaproteobacteria</taxon>
        <taxon>Oceanospirillales</taxon>
        <taxon>Oceanospirillaceae</taxon>
        <taxon>Marinobacterium</taxon>
    </lineage>
</organism>
<keyword evidence="8" id="KW-1185">Reference proteome</keyword>
<dbReference type="Pfam" id="PF05400">
    <property type="entry name" value="FliT"/>
    <property type="match status" value="1"/>
</dbReference>
<comment type="caution">
    <text evidence="7">The sequence shown here is derived from an EMBL/GenBank/DDBJ whole genome shotgun (WGS) entry which is preliminary data.</text>
</comment>
<evidence type="ECO:0000256" key="6">
    <source>
        <dbReference type="SAM" id="Coils"/>
    </source>
</evidence>
<proteinExistence type="predicted"/>
<dbReference type="AlphaFoldDB" id="A0A917ZKE4"/>
<keyword evidence="2" id="KW-0963">Cytoplasm</keyword>
<name>A0A917ZKE4_9GAMM</name>
<sequence length="105" mass="11792">MSSANRALEDLERLYRLTEQAMERLKAGDLETMIGTESERRELMATIAWESLKGDRSALKKLQELVALDTELRQAATAVRDTLGQRLAKLRRGNSAVGVYNRIDG</sequence>
<evidence type="ECO:0000256" key="2">
    <source>
        <dbReference type="ARBA" id="ARBA00022490"/>
    </source>
</evidence>
<dbReference type="Proteomes" id="UP000599578">
    <property type="component" value="Unassembled WGS sequence"/>
</dbReference>
<dbReference type="EMBL" id="BMLT01000008">
    <property type="protein sequence ID" value="GGO84926.1"/>
    <property type="molecule type" value="Genomic_DNA"/>
</dbReference>
<evidence type="ECO:0000313" key="8">
    <source>
        <dbReference type="Proteomes" id="UP000599578"/>
    </source>
</evidence>